<feature type="non-terminal residue" evidence="1">
    <location>
        <position position="1"/>
    </location>
</feature>
<evidence type="ECO:0000313" key="1">
    <source>
        <dbReference type="EMBL" id="GFD54197.1"/>
    </source>
</evidence>
<gene>
    <name evidence="1" type="ORF">Tci_926166</name>
</gene>
<protein>
    <submittedName>
        <fullName evidence="1">Uncharacterized protein</fullName>
    </submittedName>
</protein>
<comment type="caution">
    <text evidence="1">The sequence shown here is derived from an EMBL/GenBank/DDBJ whole genome shotgun (WGS) entry which is preliminary data.</text>
</comment>
<reference evidence="1" key="1">
    <citation type="journal article" date="2019" name="Sci. Rep.">
        <title>Draft genome of Tanacetum cinerariifolium, the natural source of mosquito coil.</title>
        <authorList>
            <person name="Yamashiro T."/>
            <person name="Shiraishi A."/>
            <person name="Satake H."/>
            <person name="Nakayama K."/>
        </authorList>
    </citation>
    <scope>NUCLEOTIDE SEQUENCE</scope>
</reference>
<dbReference type="EMBL" id="BKCJ011803102">
    <property type="protein sequence ID" value="GFD54197.1"/>
    <property type="molecule type" value="Genomic_DNA"/>
</dbReference>
<name>A0A699X393_TANCI</name>
<dbReference type="AlphaFoldDB" id="A0A699X393"/>
<organism evidence="1">
    <name type="scientific">Tanacetum cinerariifolium</name>
    <name type="common">Dalmatian daisy</name>
    <name type="synonym">Chrysanthemum cinerariifolium</name>
    <dbReference type="NCBI Taxonomy" id="118510"/>
    <lineage>
        <taxon>Eukaryota</taxon>
        <taxon>Viridiplantae</taxon>
        <taxon>Streptophyta</taxon>
        <taxon>Embryophyta</taxon>
        <taxon>Tracheophyta</taxon>
        <taxon>Spermatophyta</taxon>
        <taxon>Magnoliopsida</taxon>
        <taxon>eudicotyledons</taxon>
        <taxon>Gunneridae</taxon>
        <taxon>Pentapetalae</taxon>
        <taxon>asterids</taxon>
        <taxon>campanulids</taxon>
        <taxon>Asterales</taxon>
        <taxon>Asteraceae</taxon>
        <taxon>Asteroideae</taxon>
        <taxon>Anthemideae</taxon>
        <taxon>Anthemidinae</taxon>
        <taxon>Tanacetum</taxon>
    </lineage>
</organism>
<sequence length="61" mass="6779">LDYLQCYCPVAKSVWQVHNGLPEMVWQGFPAQTVNLALELVHAGRARHLTGAGGWWSTSQV</sequence>
<proteinExistence type="predicted"/>
<accession>A0A699X393</accession>